<sequence length="317" mass="35713">MNPKVKSLLDAVNQLYPGTVMSRVGTENTGALHIDRVNQEVLGQRLLIEVAEETESDFLLANELLKMLLTFNGITPQVFFALTFNDDKLDEQLIQIATRMHRVVVHAITYRELASKQMLTQQTADAYLAGVQSELTPENGDLDDESLWRLLMVLDALVFADNLVEASDFTAVLANNYPLAYTAAQTLAEPILRADLKQSRQIRHQMVTLFVGLDDVLKKWGKPTVNAKEYVTLTSVLSQRQLALPVNQVFTIFHSEMTDFQTKKTAYVGLNKGDEQNSFVITPPENEADRPAFFKALYAMKVSELFKKLALPYIERV</sequence>
<dbReference type="eggNOG" id="ENOG502ZU5A">
    <property type="taxonomic scope" value="Bacteria"/>
</dbReference>
<protein>
    <submittedName>
        <fullName evidence="1">Nitrate ABC transporter ATPase</fullName>
    </submittedName>
</protein>
<dbReference type="EMBL" id="MPLS01000019">
    <property type="protein sequence ID" value="ORI97614.1"/>
    <property type="molecule type" value="Genomic_DNA"/>
</dbReference>
<dbReference type="STRING" id="33968.BMS77_05915"/>
<name>A0A1X0VD99_LEUPS</name>
<reference evidence="1 2" key="1">
    <citation type="journal article" date="2017" name="Front. Microbiol.">
        <title>Genomic Characterization of Dairy Associated Leuconostoc Species and Diversity of Leuconostocs in Undefined Mixed Mesophilic Starter Cultures.</title>
        <authorList>
            <person name="Frantzen C.A."/>
            <person name="Kot W."/>
            <person name="Pedersen T.B."/>
            <person name="Ardo Y.M."/>
            <person name="Broadbent J.R."/>
            <person name="Neve H."/>
            <person name="Hansen L.H."/>
            <person name="Dal Bello F."/>
            <person name="Ostlie H.M."/>
            <person name="Kleppen H.P."/>
            <person name="Vogensen F.K."/>
            <person name="Holo H."/>
        </authorList>
    </citation>
    <scope>NUCLEOTIDE SEQUENCE [LARGE SCALE GENOMIC DNA]</scope>
    <source>
        <strain evidence="1 2">LMGCF08</strain>
    </source>
</reference>
<gene>
    <name evidence="1" type="ORF">BMR96_06175</name>
</gene>
<dbReference type="RefSeq" id="WP_080519279.1">
    <property type="nucleotide sequence ID" value="NZ_MPLS01000019.1"/>
</dbReference>
<evidence type="ECO:0000313" key="2">
    <source>
        <dbReference type="Proteomes" id="UP000192288"/>
    </source>
</evidence>
<comment type="caution">
    <text evidence="1">The sequence shown here is derived from an EMBL/GenBank/DDBJ whole genome shotgun (WGS) entry which is preliminary data.</text>
</comment>
<dbReference type="AlphaFoldDB" id="A0A1X0VD99"/>
<proteinExistence type="predicted"/>
<organism evidence="1 2">
    <name type="scientific">Leuconostoc pseudomesenteroides</name>
    <dbReference type="NCBI Taxonomy" id="33968"/>
    <lineage>
        <taxon>Bacteria</taxon>
        <taxon>Bacillati</taxon>
        <taxon>Bacillota</taxon>
        <taxon>Bacilli</taxon>
        <taxon>Lactobacillales</taxon>
        <taxon>Lactobacillaceae</taxon>
        <taxon>Leuconostoc</taxon>
    </lineage>
</organism>
<dbReference type="Proteomes" id="UP000192288">
    <property type="component" value="Unassembled WGS sequence"/>
</dbReference>
<accession>A0A1X0VD99</accession>
<evidence type="ECO:0000313" key="1">
    <source>
        <dbReference type="EMBL" id="ORI97614.1"/>
    </source>
</evidence>